<dbReference type="Pfam" id="PF20619">
    <property type="entry name" value="DUF6804"/>
    <property type="match status" value="1"/>
</dbReference>
<dbReference type="AlphaFoldDB" id="A0A1F4V438"/>
<feature type="transmembrane region" description="Helical" evidence="1">
    <location>
        <begin position="35"/>
        <end position="54"/>
    </location>
</feature>
<organism evidence="2 3">
    <name type="scientific">candidate division WWE3 bacterium RIFCSPLOWO2_01_FULL_39_13</name>
    <dbReference type="NCBI Taxonomy" id="1802624"/>
    <lineage>
        <taxon>Bacteria</taxon>
        <taxon>Katanobacteria</taxon>
    </lineage>
</organism>
<feature type="transmembrane region" description="Helical" evidence="1">
    <location>
        <begin position="12"/>
        <end position="29"/>
    </location>
</feature>
<name>A0A1F4V438_UNCKA</name>
<protein>
    <submittedName>
        <fullName evidence="2">Uncharacterized protein</fullName>
    </submittedName>
</protein>
<feature type="transmembrane region" description="Helical" evidence="1">
    <location>
        <begin position="86"/>
        <end position="107"/>
    </location>
</feature>
<comment type="caution">
    <text evidence="2">The sequence shown here is derived from an EMBL/GenBank/DDBJ whole genome shotgun (WGS) entry which is preliminary data.</text>
</comment>
<dbReference type="InterPro" id="IPR046548">
    <property type="entry name" value="DUF6804"/>
</dbReference>
<keyword evidence="1" id="KW-1133">Transmembrane helix</keyword>
<reference evidence="2 3" key="1">
    <citation type="journal article" date="2016" name="Nat. Commun.">
        <title>Thousands of microbial genomes shed light on interconnected biogeochemical processes in an aquifer system.</title>
        <authorList>
            <person name="Anantharaman K."/>
            <person name="Brown C.T."/>
            <person name="Hug L.A."/>
            <person name="Sharon I."/>
            <person name="Castelle C.J."/>
            <person name="Probst A.J."/>
            <person name="Thomas B.C."/>
            <person name="Singh A."/>
            <person name="Wilkins M.J."/>
            <person name="Karaoz U."/>
            <person name="Brodie E.L."/>
            <person name="Williams K.H."/>
            <person name="Hubbard S.S."/>
            <person name="Banfield J.F."/>
        </authorList>
    </citation>
    <scope>NUCLEOTIDE SEQUENCE [LARGE SCALE GENOMIC DNA]</scope>
</reference>
<sequence>MSHSEMKLDFKITKILVAISSVLLIFAFLDLPYFYYQISRIVVSGTSFFLSYNFYLKKKAIGAVVMFLLAIIFNPIIPIYMNKDTWIIFDILAVIILVSAEKILSLLNKS</sequence>
<dbReference type="EMBL" id="MEVH01000027">
    <property type="protein sequence ID" value="OGC51263.1"/>
    <property type="molecule type" value="Genomic_DNA"/>
</dbReference>
<dbReference type="Proteomes" id="UP000178771">
    <property type="component" value="Unassembled WGS sequence"/>
</dbReference>
<evidence type="ECO:0000313" key="2">
    <source>
        <dbReference type="EMBL" id="OGC51263.1"/>
    </source>
</evidence>
<gene>
    <name evidence="2" type="ORF">A2982_04165</name>
</gene>
<proteinExistence type="predicted"/>
<keyword evidence="1" id="KW-0812">Transmembrane</keyword>
<keyword evidence="1" id="KW-0472">Membrane</keyword>
<evidence type="ECO:0000313" key="3">
    <source>
        <dbReference type="Proteomes" id="UP000178771"/>
    </source>
</evidence>
<feature type="transmembrane region" description="Helical" evidence="1">
    <location>
        <begin position="61"/>
        <end position="80"/>
    </location>
</feature>
<evidence type="ECO:0000256" key="1">
    <source>
        <dbReference type="SAM" id="Phobius"/>
    </source>
</evidence>
<accession>A0A1F4V438</accession>